<dbReference type="Proteomes" id="UP000824214">
    <property type="component" value="Unassembled WGS sequence"/>
</dbReference>
<evidence type="ECO:0000256" key="12">
    <source>
        <dbReference type="ARBA" id="ARBA00034000"/>
    </source>
</evidence>
<dbReference type="InterPro" id="IPR001967">
    <property type="entry name" value="Peptidase_S11_N"/>
</dbReference>
<comment type="caution">
    <text evidence="20">The sequence shown here is derived from an EMBL/GenBank/DDBJ whole genome shotgun (WGS) entry which is preliminary data.</text>
</comment>
<dbReference type="InterPro" id="IPR037167">
    <property type="entry name" value="Peptidase_S11_C_sf"/>
</dbReference>
<feature type="compositionally biased region" description="Polar residues" evidence="16">
    <location>
        <begin position="198"/>
        <end position="209"/>
    </location>
</feature>
<dbReference type="EMBL" id="DWXZ01000064">
    <property type="protein sequence ID" value="HJB37124.1"/>
    <property type="molecule type" value="Genomic_DNA"/>
</dbReference>
<dbReference type="GO" id="GO:0009252">
    <property type="term" value="P:peptidoglycan biosynthetic process"/>
    <property type="evidence" value="ECO:0007669"/>
    <property type="project" value="UniProtKB-KW"/>
</dbReference>
<dbReference type="PRINTS" id="PR00725">
    <property type="entry name" value="DADACBPTASE1"/>
</dbReference>
<evidence type="ECO:0000256" key="16">
    <source>
        <dbReference type="SAM" id="MobiDB-lite"/>
    </source>
</evidence>
<keyword evidence="11" id="KW-0961">Cell wall biogenesis/degradation</keyword>
<keyword evidence="6" id="KW-0645">Protease</keyword>
<feature type="compositionally biased region" description="Low complexity" evidence="16">
    <location>
        <begin position="157"/>
        <end position="189"/>
    </location>
</feature>
<dbReference type="InterPro" id="IPR012338">
    <property type="entry name" value="Beta-lactam/transpept-like"/>
</dbReference>
<dbReference type="InterPro" id="IPR015956">
    <property type="entry name" value="Peniciliin-bd_prot_C_sf"/>
</dbReference>
<evidence type="ECO:0000256" key="10">
    <source>
        <dbReference type="ARBA" id="ARBA00022984"/>
    </source>
</evidence>
<keyword evidence="17" id="KW-0472">Membrane</keyword>
<feature type="active site" description="Acyl-ester intermediate" evidence="13">
    <location>
        <position position="73"/>
    </location>
</feature>
<keyword evidence="10" id="KW-0573">Peptidoglycan synthesis</keyword>
<evidence type="ECO:0000256" key="2">
    <source>
        <dbReference type="ARBA" id="ARBA00004752"/>
    </source>
</evidence>
<feature type="domain" description="Peptidase S11 D-Ala-D-Ala carboxypeptidase A C-terminal" evidence="19">
    <location>
        <begin position="382"/>
        <end position="474"/>
    </location>
</feature>
<dbReference type="GO" id="GO:0006508">
    <property type="term" value="P:proteolysis"/>
    <property type="evidence" value="ECO:0007669"/>
    <property type="project" value="UniProtKB-KW"/>
</dbReference>
<evidence type="ECO:0000313" key="21">
    <source>
        <dbReference type="Proteomes" id="UP000824214"/>
    </source>
</evidence>
<comment type="function">
    <text evidence="1">Removes C-terminal D-alanyl residues from sugar-peptide cell wall precursors.</text>
</comment>
<evidence type="ECO:0000256" key="4">
    <source>
        <dbReference type="ARBA" id="ARBA00012448"/>
    </source>
</evidence>
<dbReference type="PANTHER" id="PTHR21581">
    <property type="entry name" value="D-ALANYL-D-ALANINE CARBOXYPEPTIDASE"/>
    <property type="match status" value="1"/>
</dbReference>
<dbReference type="SUPFAM" id="SSF56601">
    <property type="entry name" value="beta-lactamase/transpeptidase-like"/>
    <property type="match status" value="1"/>
</dbReference>
<keyword evidence="5" id="KW-0121">Carboxypeptidase</keyword>
<evidence type="ECO:0000256" key="17">
    <source>
        <dbReference type="SAM" id="Phobius"/>
    </source>
</evidence>
<keyword evidence="7 18" id="KW-0732">Signal</keyword>
<evidence type="ECO:0000256" key="14">
    <source>
        <dbReference type="PIRSR" id="PIRSR618044-2"/>
    </source>
</evidence>
<evidence type="ECO:0000256" key="5">
    <source>
        <dbReference type="ARBA" id="ARBA00022645"/>
    </source>
</evidence>
<feature type="active site" evidence="13">
    <location>
        <position position="134"/>
    </location>
</feature>
<evidence type="ECO:0000256" key="7">
    <source>
        <dbReference type="ARBA" id="ARBA00022729"/>
    </source>
</evidence>
<feature type="transmembrane region" description="Helical" evidence="17">
    <location>
        <begin position="492"/>
        <end position="514"/>
    </location>
</feature>
<dbReference type="EC" id="3.4.16.4" evidence="4"/>
<evidence type="ECO:0000256" key="3">
    <source>
        <dbReference type="ARBA" id="ARBA00007164"/>
    </source>
</evidence>
<evidence type="ECO:0000256" key="13">
    <source>
        <dbReference type="PIRSR" id="PIRSR618044-1"/>
    </source>
</evidence>
<keyword evidence="8 20" id="KW-0378">Hydrolase</keyword>
<dbReference type="Gene3D" id="3.40.710.10">
    <property type="entry name" value="DD-peptidase/beta-lactamase superfamily"/>
    <property type="match status" value="1"/>
</dbReference>
<protein>
    <recommendedName>
        <fullName evidence="4">serine-type D-Ala-D-Ala carboxypeptidase</fullName>
        <ecNumber evidence="4">3.4.16.4</ecNumber>
    </recommendedName>
</protein>
<evidence type="ECO:0000256" key="9">
    <source>
        <dbReference type="ARBA" id="ARBA00022960"/>
    </source>
</evidence>
<dbReference type="SMART" id="SM00936">
    <property type="entry name" value="PBP5_C"/>
    <property type="match status" value="1"/>
</dbReference>
<proteinExistence type="inferred from homology"/>
<dbReference type="GO" id="GO:0009002">
    <property type="term" value="F:serine-type D-Ala-D-Ala carboxypeptidase activity"/>
    <property type="evidence" value="ECO:0007669"/>
    <property type="project" value="UniProtKB-EC"/>
</dbReference>
<evidence type="ECO:0000256" key="8">
    <source>
        <dbReference type="ARBA" id="ARBA00022801"/>
    </source>
</evidence>
<evidence type="ECO:0000256" key="18">
    <source>
        <dbReference type="SAM" id="SignalP"/>
    </source>
</evidence>
<evidence type="ECO:0000256" key="1">
    <source>
        <dbReference type="ARBA" id="ARBA00003217"/>
    </source>
</evidence>
<dbReference type="AlphaFoldDB" id="A0A9D2LY13"/>
<organism evidence="20 21">
    <name type="scientific">Candidatus Acutalibacter ornithocaccae</name>
    <dbReference type="NCBI Taxonomy" id="2838416"/>
    <lineage>
        <taxon>Bacteria</taxon>
        <taxon>Bacillati</taxon>
        <taxon>Bacillota</taxon>
        <taxon>Clostridia</taxon>
        <taxon>Eubacteriales</taxon>
        <taxon>Acutalibacteraceae</taxon>
        <taxon>Acutalibacter</taxon>
    </lineage>
</organism>
<keyword evidence="17" id="KW-1133">Transmembrane helix</keyword>
<feature type="active site" description="Proton acceptor" evidence="13">
    <location>
        <position position="76"/>
    </location>
</feature>
<evidence type="ECO:0000313" key="20">
    <source>
        <dbReference type="EMBL" id="HJB37124.1"/>
    </source>
</evidence>
<name>A0A9D2LY13_9FIRM</name>
<gene>
    <name evidence="20" type="ORF">H9942_03545</name>
</gene>
<comment type="similarity">
    <text evidence="3 15">Belongs to the peptidase S11 family.</text>
</comment>
<dbReference type="SUPFAM" id="SSF69189">
    <property type="entry name" value="Penicillin-binding protein associated domain"/>
    <property type="match status" value="1"/>
</dbReference>
<evidence type="ECO:0000256" key="11">
    <source>
        <dbReference type="ARBA" id="ARBA00023316"/>
    </source>
</evidence>
<dbReference type="Gene3D" id="2.60.410.10">
    <property type="entry name" value="D-Ala-D-Ala carboxypeptidase, C-terminal domain"/>
    <property type="match status" value="1"/>
</dbReference>
<feature type="signal peptide" evidence="18">
    <location>
        <begin position="1"/>
        <end position="27"/>
    </location>
</feature>
<comment type="catalytic activity">
    <reaction evidence="12">
        <text>Preferential cleavage: (Ac)2-L-Lys-D-Ala-|-D-Ala. Also transpeptidation of peptidyl-alanyl moieties that are N-acyl substituents of D-alanine.</text>
        <dbReference type="EC" id="3.4.16.4"/>
    </reaction>
</comment>
<dbReference type="Pfam" id="PF07943">
    <property type="entry name" value="PBP5_C"/>
    <property type="match status" value="1"/>
</dbReference>
<dbReference type="PANTHER" id="PTHR21581:SF33">
    <property type="entry name" value="D-ALANYL-D-ALANINE CARBOXYPEPTIDASE DACB"/>
    <property type="match status" value="1"/>
</dbReference>
<dbReference type="GO" id="GO:0071555">
    <property type="term" value="P:cell wall organization"/>
    <property type="evidence" value="ECO:0007669"/>
    <property type="project" value="UniProtKB-KW"/>
</dbReference>
<feature type="region of interest" description="Disordered" evidence="16">
    <location>
        <begin position="156"/>
        <end position="218"/>
    </location>
</feature>
<keyword evidence="9" id="KW-0133">Cell shape</keyword>
<comment type="pathway">
    <text evidence="2">Cell wall biogenesis; peptidoglycan biosynthesis.</text>
</comment>
<feature type="binding site" evidence="14">
    <location>
        <position position="328"/>
    </location>
    <ligand>
        <name>substrate</name>
    </ligand>
</feature>
<evidence type="ECO:0000256" key="6">
    <source>
        <dbReference type="ARBA" id="ARBA00022670"/>
    </source>
</evidence>
<evidence type="ECO:0000256" key="15">
    <source>
        <dbReference type="RuleBase" id="RU004016"/>
    </source>
</evidence>
<dbReference type="InterPro" id="IPR018044">
    <property type="entry name" value="Peptidase_S11"/>
</dbReference>
<reference evidence="20" key="2">
    <citation type="submission" date="2021-04" db="EMBL/GenBank/DDBJ databases">
        <authorList>
            <person name="Gilroy R."/>
        </authorList>
    </citation>
    <scope>NUCLEOTIDE SEQUENCE</scope>
    <source>
        <strain evidence="20">ChiBcolR8-3208</strain>
    </source>
</reference>
<dbReference type="InterPro" id="IPR012907">
    <property type="entry name" value="Peptidase_S11_C"/>
</dbReference>
<accession>A0A9D2LY13</accession>
<dbReference type="Pfam" id="PF00768">
    <property type="entry name" value="Peptidase_S11"/>
    <property type="match status" value="2"/>
</dbReference>
<keyword evidence="17" id="KW-0812">Transmembrane</keyword>
<dbReference type="GO" id="GO:0008360">
    <property type="term" value="P:regulation of cell shape"/>
    <property type="evidence" value="ECO:0007669"/>
    <property type="project" value="UniProtKB-KW"/>
</dbReference>
<reference evidence="20" key="1">
    <citation type="journal article" date="2021" name="PeerJ">
        <title>Extensive microbial diversity within the chicken gut microbiome revealed by metagenomics and culture.</title>
        <authorList>
            <person name="Gilroy R."/>
            <person name="Ravi A."/>
            <person name="Getino M."/>
            <person name="Pursley I."/>
            <person name="Horton D.L."/>
            <person name="Alikhan N.F."/>
            <person name="Baker D."/>
            <person name="Gharbi K."/>
            <person name="Hall N."/>
            <person name="Watson M."/>
            <person name="Adriaenssens E.M."/>
            <person name="Foster-Nyarko E."/>
            <person name="Jarju S."/>
            <person name="Secka A."/>
            <person name="Antonio M."/>
            <person name="Oren A."/>
            <person name="Chaudhuri R.R."/>
            <person name="La Ragione R."/>
            <person name="Hildebrand F."/>
            <person name="Pallen M.J."/>
        </authorList>
    </citation>
    <scope>NUCLEOTIDE SEQUENCE</scope>
    <source>
        <strain evidence="20">ChiBcolR8-3208</strain>
    </source>
</reference>
<sequence length="530" mass="57237">MKKCKRISACLLAVLCLLCALAMPAGAEGFEYGWDQDSNNPNGPHCKAYFMLNLDTHTAVYSNNADEQLPMASLTKIMSYIVAYETIPDIENAQITIPQSVVDELAGTGSSVAEFNVGETFTGLDLLYLMMVPSGNNAALTLAKYVDQLYAEGKLNGTSTSGTVSTTGESSASEDSASSDASGSSSSEGTTDDPEAATASQSTLDTTTVAPAYGEEGFDGSDYTGRSYFVQLMNQKAQELGCTNTHFTNPHGLHNENHYSSARDMITITEYAMSLPHFTEITSTTAYNYHPVGDEENVRTANTTNRMLTNMVYSDGMSYYYAYATGIKTGSHDQAGYCIVASATYGGYTYIVACLGSPSVDSNVHGEMLDAASLFRWVFLNLSSKTITSQGDILADVPLDYAWQKDTLQLAAGENVSVMLPNSVDTSSIIVETDLPESVQAPIEKGEQVGTATMSYAGEVIATVPLVAAESVSRSEMLSFISQSGSVLTSPWFLIIMGVILLLIIVYIILILLYRRKQKQLRKVRKYRDL</sequence>
<evidence type="ECO:0000259" key="19">
    <source>
        <dbReference type="SMART" id="SM00936"/>
    </source>
</evidence>
<feature type="chain" id="PRO_5038909578" description="serine-type D-Ala-D-Ala carboxypeptidase" evidence="18">
    <location>
        <begin position="28"/>
        <end position="530"/>
    </location>
</feature>